<dbReference type="Proteomes" id="UP000279259">
    <property type="component" value="Unassembled WGS sequence"/>
</dbReference>
<feature type="chain" id="PRO_5019330305" evidence="2">
    <location>
        <begin position="25"/>
        <end position="483"/>
    </location>
</feature>
<evidence type="ECO:0000256" key="2">
    <source>
        <dbReference type="SAM" id="SignalP"/>
    </source>
</evidence>
<protein>
    <submittedName>
        <fullName evidence="3">Uncharacterized protein</fullName>
    </submittedName>
</protein>
<keyword evidence="2" id="KW-0732">Signal</keyword>
<feature type="compositionally biased region" description="Low complexity" evidence="1">
    <location>
        <begin position="157"/>
        <end position="170"/>
    </location>
</feature>
<accession>A0A427YSV1</accession>
<sequence length="483" mass="54141">MSLPTHHRAVAALVHAELCPSVLAICMTRLGTGADTPRVEAEWMPQPEETRHGLIEVDKLTDRREVLKGTYDVVTPILYRHLHVTVCSGDLLDLDLDELPLDGEVALEASVRQLRETGEYWGTARRHRSIRRADAFRHARRITVHHEPSDKALDRVSSSQQSTSTRTSSSAGTRARLLFPHVDTVSLLPDAVDAIRTWSPKTYDRPRNPPLLELLAKTCSPQHLCLAFRLVESRDWEEHREATVSGQWQLVSRINRLHSDGWDRLESMTIHDIVHQVLPALEGCRNVYHFSPHVVRTSRDQSGRYRYAFPGGVDATGIQGPPWNIRSWQLSTAIKNLFPSGADAEAALKGTSWEFVGVEGHILTKRYRDDDDESGVEWGQVGHLVRDALRNALPLDLPAREGFAQELVDEVFTRIHYVDAEQAKPCESCSRVGMQGAVVSPLEHTYVESIARSFEGLFRTPTIPLPVGAELAIPSMIHGLNPR</sequence>
<organism evidence="3 4">
    <name type="scientific">Saitozyma podzolica</name>
    <dbReference type="NCBI Taxonomy" id="1890683"/>
    <lineage>
        <taxon>Eukaryota</taxon>
        <taxon>Fungi</taxon>
        <taxon>Dikarya</taxon>
        <taxon>Basidiomycota</taxon>
        <taxon>Agaricomycotina</taxon>
        <taxon>Tremellomycetes</taxon>
        <taxon>Tremellales</taxon>
        <taxon>Trimorphomycetaceae</taxon>
        <taxon>Saitozyma</taxon>
    </lineage>
</organism>
<dbReference type="EMBL" id="RSCD01000002">
    <property type="protein sequence ID" value="RSH94228.1"/>
    <property type="molecule type" value="Genomic_DNA"/>
</dbReference>
<evidence type="ECO:0000256" key="1">
    <source>
        <dbReference type="SAM" id="MobiDB-lite"/>
    </source>
</evidence>
<dbReference type="OrthoDB" id="2569399at2759"/>
<dbReference type="AlphaFoldDB" id="A0A427YSV1"/>
<reference evidence="3 4" key="1">
    <citation type="submission" date="2018-11" db="EMBL/GenBank/DDBJ databases">
        <title>Genome sequence of Saitozyma podzolica DSM 27192.</title>
        <authorList>
            <person name="Aliyu H."/>
            <person name="Gorte O."/>
            <person name="Ochsenreither K."/>
        </authorList>
    </citation>
    <scope>NUCLEOTIDE SEQUENCE [LARGE SCALE GENOMIC DNA]</scope>
    <source>
        <strain evidence="3 4">DSM 27192</strain>
    </source>
</reference>
<evidence type="ECO:0000313" key="3">
    <source>
        <dbReference type="EMBL" id="RSH94228.1"/>
    </source>
</evidence>
<name>A0A427YSV1_9TREE</name>
<keyword evidence="4" id="KW-1185">Reference proteome</keyword>
<evidence type="ECO:0000313" key="4">
    <source>
        <dbReference type="Proteomes" id="UP000279259"/>
    </source>
</evidence>
<feature type="region of interest" description="Disordered" evidence="1">
    <location>
        <begin position="147"/>
        <end position="171"/>
    </location>
</feature>
<comment type="caution">
    <text evidence="3">The sequence shown here is derived from an EMBL/GenBank/DDBJ whole genome shotgun (WGS) entry which is preliminary data.</text>
</comment>
<proteinExistence type="predicted"/>
<gene>
    <name evidence="3" type="ORF">EHS25_004031</name>
</gene>
<feature type="signal peptide" evidence="2">
    <location>
        <begin position="1"/>
        <end position="24"/>
    </location>
</feature>